<dbReference type="PROSITE" id="PS50005">
    <property type="entry name" value="TPR"/>
    <property type="match status" value="2"/>
</dbReference>
<sequence length="234" mass="27373">MAVSSKDFDRYNEEFNNFMHKVCEVERIVRKLASSDENEQAIGDAEAKKYLGEAENDIIDVENVKVRVKTDRTLINKQAFEEMESPDQATLSQDAFKREVERDAENRHQDRKIRQEKMETFKKQAILAFNRGEFEKSLSCYNKALELVKDNHNLFLNRGITYIKLKLFDKALSDLDRALYLNENSLKGYLLKAKVFFLTDNKQGMQKAVEQVKEKHPDKVDFIEGYINEFSHNS</sequence>
<comment type="caution">
    <text evidence="2">The sequence shown here is derived from an EMBL/GenBank/DDBJ whole genome shotgun (WGS) entry which is preliminary data.</text>
</comment>
<feature type="repeat" description="TPR" evidence="1">
    <location>
        <begin position="118"/>
        <end position="151"/>
    </location>
</feature>
<dbReference type="SMART" id="SM00028">
    <property type="entry name" value="TPR"/>
    <property type="match status" value="2"/>
</dbReference>
<dbReference type="SUPFAM" id="SSF48452">
    <property type="entry name" value="TPR-like"/>
    <property type="match status" value="1"/>
</dbReference>
<dbReference type="InterPro" id="IPR043195">
    <property type="entry name" value="TTC12"/>
</dbReference>
<dbReference type="PANTHER" id="PTHR46540:SF1">
    <property type="entry name" value="TETRATRICOPEPTIDE REPEAT PROTEIN 12"/>
    <property type="match status" value="1"/>
</dbReference>
<keyword evidence="1" id="KW-0802">TPR repeat</keyword>
<evidence type="ECO:0000313" key="2">
    <source>
        <dbReference type="EMBL" id="KAL3271076.1"/>
    </source>
</evidence>
<name>A0ABD2MY31_9CUCU</name>
<evidence type="ECO:0000256" key="1">
    <source>
        <dbReference type="PROSITE-ProRule" id="PRU00339"/>
    </source>
</evidence>
<dbReference type="Proteomes" id="UP001516400">
    <property type="component" value="Unassembled WGS sequence"/>
</dbReference>
<dbReference type="Gene3D" id="1.25.40.10">
    <property type="entry name" value="Tetratricopeptide repeat domain"/>
    <property type="match status" value="1"/>
</dbReference>
<dbReference type="InterPro" id="IPR011990">
    <property type="entry name" value="TPR-like_helical_dom_sf"/>
</dbReference>
<gene>
    <name evidence="2" type="ORF">HHI36_021575</name>
</gene>
<feature type="repeat" description="TPR" evidence="1">
    <location>
        <begin position="152"/>
        <end position="185"/>
    </location>
</feature>
<evidence type="ECO:0000313" key="3">
    <source>
        <dbReference type="Proteomes" id="UP001516400"/>
    </source>
</evidence>
<reference evidence="2 3" key="1">
    <citation type="journal article" date="2021" name="BMC Biol.">
        <title>Horizontally acquired antibacterial genes associated with adaptive radiation of ladybird beetles.</title>
        <authorList>
            <person name="Li H.S."/>
            <person name="Tang X.F."/>
            <person name="Huang Y.H."/>
            <person name="Xu Z.Y."/>
            <person name="Chen M.L."/>
            <person name="Du X.Y."/>
            <person name="Qiu B.Y."/>
            <person name="Chen P.T."/>
            <person name="Zhang W."/>
            <person name="Slipinski A."/>
            <person name="Escalona H.E."/>
            <person name="Waterhouse R.M."/>
            <person name="Zwick A."/>
            <person name="Pang H."/>
        </authorList>
    </citation>
    <scope>NUCLEOTIDE SEQUENCE [LARGE SCALE GENOMIC DNA]</scope>
    <source>
        <strain evidence="2">SYSU2018</strain>
    </source>
</reference>
<protein>
    <recommendedName>
        <fullName evidence="4">Tetratricopeptide repeat protein 12</fullName>
    </recommendedName>
</protein>
<accession>A0ABD2MY31</accession>
<dbReference type="EMBL" id="JABFTP020000042">
    <property type="protein sequence ID" value="KAL3271076.1"/>
    <property type="molecule type" value="Genomic_DNA"/>
</dbReference>
<proteinExistence type="predicted"/>
<keyword evidence="3" id="KW-1185">Reference proteome</keyword>
<dbReference type="PANTHER" id="PTHR46540">
    <property type="entry name" value="TETRATRICOPEPTIDE REPEAT PROTEIN 12"/>
    <property type="match status" value="1"/>
</dbReference>
<dbReference type="InterPro" id="IPR019734">
    <property type="entry name" value="TPR_rpt"/>
</dbReference>
<evidence type="ECO:0008006" key="4">
    <source>
        <dbReference type="Google" id="ProtNLM"/>
    </source>
</evidence>
<dbReference type="AlphaFoldDB" id="A0ABD2MY31"/>
<dbReference type="Pfam" id="PF13414">
    <property type="entry name" value="TPR_11"/>
    <property type="match status" value="1"/>
</dbReference>
<organism evidence="2 3">
    <name type="scientific">Cryptolaemus montrouzieri</name>
    <dbReference type="NCBI Taxonomy" id="559131"/>
    <lineage>
        <taxon>Eukaryota</taxon>
        <taxon>Metazoa</taxon>
        <taxon>Ecdysozoa</taxon>
        <taxon>Arthropoda</taxon>
        <taxon>Hexapoda</taxon>
        <taxon>Insecta</taxon>
        <taxon>Pterygota</taxon>
        <taxon>Neoptera</taxon>
        <taxon>Endopterygota</taxon>
        <taxon>Coleoptera</taxon>
        <taxon>Polyphaga</taxon>
        <taxon>Cucujiformia</taxon>
        <taxon>Coccinelloidea</taxon>
        <taxon>Coccinellidae</taxon>
        <taxon>Scymninae</taxon>
        <taxon>Scymnini</taxon>
        <taxon>Cryptolaemus</taxon>
    </lineage>
</organism>